<protein>
    <submittedName>
        <fullName evidence="1">Haloacid dehalogenase</fullName>
    </submittedName>
</protein>
<dbReference type="SUPFAM" id="SSF56784">
    <property type="entry name" value="HAD-like"/>
    <property type="match status" value="1"/>
</dbReference>
<dbReference type="GO" id="GO:0008967">
    <property type="term" value="F:phosphoglycolate phosphatase activity"/>
    <property type="evidence" value="ECO:0007669"/>
    <property type="project" value="TreeGrafter"/>
</dbReference>
<reference evidence="1 2" key="1">
    <citation type="journal article" date="2016" name="Int. J. Syst. Evol. Microbiol.">
        <title>Streptococcuspantholopis sp. nov., isolated from faeces of the Tibetan antelope (Pantholops hodgsonii).</title>
        <authorList>
            <person name="Bai X."/>
            <person name="Xiong Y."/>
            <person name="Lu S."/>
            <person name="Jin D."/>
            <person name="Lai X."/>
            <person name="Yang J."/>
            <person name="Niu L."/>
            <person name="Hu S."/>
            <person name="Meng X."/>
            <person name="Pu J."/>
            <person name="Ye C."/>
            <person name="Xu J."/>
        </authorList>
    </citation>
    <scope>NUCLEOTIDE SEQUENCE [LARGE SCALE GENOMIC DNA]</scope>
    <source>
        <strain evidence="1 2">TA 26</strain>
    </source>
</reference>
<gene>
    <name evidence="1" type="ORF">A0O21_07850</name>
</gene>
<dbReference type="Gene3D" id="3.40.50.1000">
    <property type="entry name" value="HAD superfamily/HAD-like"/>
    <property type="match status" value="1"/>
</dbReference>
<dbReference type="EMBL" id="CP014699">
    <property type="protein sequence ID" value="AND80470.1"/>
    <property type="molecule type" value="Genomic_DNA"/>
</dbReference>
<dbReference type="AlphaFoldDB" id="A0A172QAI3"/>
<dbReference type="InterPro" id="IPR036412">
    <property type="entry name" value="HAD-like_sf"/>
</dbReference>
<dbReference type="STRING" id="1811193.A0O21_07850"/>
<dbReference type="InterPro" id="IPR023198">
    <property type="entry name" value="PGP-like_dom2"/>
</dbReference>
<dbReference type="Pfam" id="PF13419">
    <property type="entry name" value="HAD_2"/>
    <property type="match status" value="1"/>
</dbReference>
<dbReference type="Proteomes" id="UP000077317">
    <property type="component" value="Chromosome"/>
</dbReference>
<evidence type="ECO:0000313" key="2">
    <source>
        <dbReference type="Proteomes" id="UP000077317"/>
    </source>
</evidence>
<keyword evidence="2" id="KW-1185">Reference proteome</keyword>
<dbReference type="Gene3D" id="1.10.150.240">
    <property type="entry name" value="Putative phosphatase, domain 2"/>
    <property type="match status" value="1"/>
</dbReference>
<reference evidence="2" key="2">
    <citation type="submission" date="2016-03" db="EMBL/GenBank/DDBJ databases">
        <title>Streptococcus antelopensis sp. nov., isolated from the feces of the Tibetan antelope (Pantholops hodgsonii) in Hoh Xil National Nature Reserve, Qinghai, China.</title>
        <authorList>
            <person name="Bai X."/>
        </authorList>
    </citation>
    <scope>NUCLEOTIDE SEQUENCE [LARGE SCALE GENOMIC DNA]</scope>
    <source>
        <strain evidence="2">TA 26</strain>
    </source>
</reference>
<proteinExistence type="predicted"/>
<dbReference type="RefSeq" id="WP_067065236.1">
    <property type="nucleotide sequence ID" value="NZ_CP014699.1"/>
</dbReference>
<dbReference type="KEGG" id="spat:A0O21_07850"/>
<dbReference type="InterPro" id="IPR041492">
    <property type="entry name" value="HAD_2"/>
</dbReference>
<dbReference type="PANTHER" id="PTHR43434:SF1">
    <property type="entry name" value="PHOSPHOGLYCOLATE PHOSPHATASE"/>
    <property type="match status" value="1"/>
</dbReference>
<dbReference type="SFLD" id="SFLDG01129">
    <property type="entry name" value="C1.5:_HAD__Beta-PGM__Phosphata"/>
    <property type="match status" value="1"/>
</dbReference>
<dbReference type="GO" id="GO:0005829">
    <property type="term" value="C:cytosol"/>
    <property type="evidence" value="ECO:0007669"/>
    <property type="project" value="TreeGrafter"/>
</dbReference>
<name>A0A172QAI3_9STRE</name>
<evidence type="ECO:0000313" key="1">
    <source>
        <dbReference type="EMBL" id="AND80470.1"/>
    </source>
</evidence>
<dbReference type="InterPro" id="IPR023214">
    <property type="entry name" value="HAD_sf"/>
</dbReference>
<dbReference type="PRINTS" id="PR00413">
    <property type="entry name" value="HADHALOGNASE"/>
</dbReference>
<organism evidence="1 2">
    <name type="scientific">Streptococcus pantholopis</name>
    <dbReference type="NCBI Taxonomy" id="1811193"/>
    <lineage>
        <taxon>Bacteria</taxon>
        <taxon>Bacillati</taxon>
        <taxon>Bacillota</taxon>
        <taxon>Bacilli</taxon>
        <taxon>Lactobacillales</taxon>
        <taxon>Streptococcaceae</taxon>
        <taxon>Streptococcus</taxon>
    </lineage>
</organism>
<dbReference type="PANTHER" id="PTHR43434">
    <property type="entry name" value="PHOSPHOGLYCOLATE PHOSPHATASE"/>
    <property type="match status" value="1"/>
</dbReference>
<dbReference type="InterPro" id="IPR006439">
    <property type="entry name" value="HAD-SF_hydro_IA"/>
</dbReference>
<accession>A0A172QAI3</accession>
<dbReference type="GO" id="GO:0006281">
    <property type="term" value="P:DNA repair"/>
    <property type="evidence" value="ECO:0007669"/>
    <property type="project" value="TreeGrafter"/>
</dbReference>
<dbReference type="NCBIfam" id="TIGR01509">
    <property type="entry name" value="HAD-SF-IA-v3"/>
    <property type="match status" value="1"/>
</dbReference>
<dbReference type="SFLD" id="SFLDS00003">
    <property type="entry name" value="Haloacid_Dehalogenase"/>
    <property type="match status" value="1"/>
</dbReference>
<dbReference type="InterPro" id="IPR050155">
    <property type="entry name" value="HAD-like_hydrolase_sf"/>
</dbReference>
<sequence>MIKAIIFDMDGVIVDTEYLDFQLQSAYIKSLSSFPEQLTHDDFSHLVGRSGQDLLARIKALTKTHLTFDDIEQGLRRIEQKKYHPAAYLPLFRTDITAILQYAKAQHISLAVASSTQKSYLLDILKNCGIKEAFDLVVSGEDFPKSKPDPAIYQFVLNYFDLFPSQALVVEDSPSGIKAAKSAGIYTIAYEEKRMAVDQSQADTKARDMKEVLDLIKQRNSQE</sequence>
<dbReference type="OrthoDB" id="9797743at2"/>